<feature type="domain" description="AAA+ ATPase" evidence="7">
    <location>
        <begin position="29"/>
        <end position="212"/>
    </location>
</feature>
<dbReference type="PANTHER" id="PTHR42711">
    <property type="entry name" value="ABC TRANSPORTER ATP-BINDING PROTEIN"/>
    <property type="match status" value="1"/>
</dbReference>
<evidence type="ECO:0000256" key="4">
    <source>
        <dbReference type="ARBA" id="ARBA00022741"/>
    </source>
</evidence>
<dbReference type="Proteomes" id="UP001209083">
    <property type="component" value="Chromosome"/>
</dbReference>
<comment type="similarity">
    <text evidence="2">Belongs to the ABC transporter superfamily.</text>
</comment>
<reference evidence="8 9" key="1">
    <citation type="submission" date="2023-05" db="EMBL/GenBank/DDBJ databases">
        <title>Lithophilousrod everest ZFBP1038 complete genpme.</title>
        <authorList>
            <person name="Tian M."/>
        </authorList>
    </citation>
    <scope>NUCLEOTIDE SEQUENCE [LARGE SCALE GENOMIC DNA]</scope>
    <source>
        <strain evidence="8 9">ZFBP1038</strain>
    </source>
</reference>
<dbReference type="SMART" id="SM00382">
    <property type="entry name" value="AAA"/>
    <property type="match status" value="1"/>
</dbReference>
<keyword evidence="3" id="KW-0813">Transport</keyword>
<gene>
    <name evidence="8" type="ORF">LWF01_05735</name>
</gene>
<sequence>MTALISASGLGVSIDGHVLLAPVSFDIDAGQVLAVTGSNGAGKTTLLRVLTGLSRPSEGTVTVAGNAPNERIPEFRGRLAALLGLPAFARNLTLREHMLLVAASWGQNFDVADERVDGLLHDFGIARLGARFPHELSSGQTQLFALALTLSRSFEVLLLDEPEQRLDSERLNMVSDLLRGLADNGTTIVMASHNQQLVDAVSDQVLSITEGVYGNRG</sequence>
<evidence type="ECO:0000256" key="5">
    <source>
        <dbReference type="ARBA" id="ARBA00022840"/>
    </source>
</evidence>
<evidence type="ECO:0000259" key="7">
    <source>
        <dbReference type="SMART" id="SM00382"/>
    </source>
</evidence>
<dbReference type="InterPro" id="IPR027417">
    <property type="entry name" value="P-loop_NTPase"/>
</dbReference>
<keyword evidence="5 8" id="KW-0067">ATP-binding</keyword>
<evidence type="ECO:0000313" key="9">
    <source>
        <dbReference type="Proteomes" id="UP001209083"/>
    </source>
</evidence>
<evidence type="ECO:0000256" key="3">
    <source>
        <dbReference type="ARBA" id="ARBA00022448"/>
    </source>
</evidence>
<dbReference type="RefSeq" id="WP_349640085.1">
    <property type="nucleotide sequence ID" value="NZ_CP090958.1"/>
</dbReference>
<keyword evidence="9" id="KW-1185">Reference proteome</keyword>
<proteinExistence type="inferred from homology"/>
<dbReference type="Gene3D" id="3.40.50.300">
    <property type="entry name" value="P-loop containing nucleotide triphosphate hydrolases"/>
    <property type="match status" value="1"/>
</dbReference>
<evidence type="ECO:0000313" key="8">
    <source>
        <dbReference type="EMBL" id="WGW13269.1"/>
    </source>
</evidence>
<protein>
    <submittedName>
        <fullName evidence="8">ABC transporter ATP-binding protein</fullName>
    </submittedName>
</protein>
<organism evidence="8 9">
    <name type="scientific">Saxibacter everestensis</name>
    <dbReference type="NCBI Taxonomy" id="2909229"/>
    <lineage>
        <taxon>Bacteria</taxon>
        <taxon>Bacillati</taxon>
        <taxon>Actinomycetota</taxon>
        <taxon>Actinomycetes</taxon>
        <taxon>Micrococcales</taxon>
        <taxon>Brevibacteriaceae</taxon>
        <taxon>Saxibacter</taxon>
    </lineage>
</organism>
<dbReference type="SUPFAM" id="SSF52540">
    <property type="entry name" value="P-loop containing nucleoside triphosphate hydrolases"/>
    <property type="match status" value="1"/>
</dbReference>
<evidence type="ECO:0000256" key="6">
    <source>
        <dbReference type="ARBA" id="ARBA00023251"/>
    </source>
</evidence>
<dbReference type="InterPro" id="IPR050763">
    <property type="entry name" value="ABC_transporter_ATP-binding"/>
</dbReference>
<evidence type="ECO:0000256" key="2">
    <source>
        <dbReference type="ARBA" id="ARBA00005417"/>
    </source>
</evidence>
<evidence type="ECO:0000256" key="1">
    <source>
        <dbReference type="ARBA" id="ARBA00004202"/>
    </source>
</evidence>
<dbReference type="InterPro" id="IPR003593">
    <property type="entry name" value="AAA+_ATPase"/>
</dbReference>
<dbReference type="Pfam" id="PF00005">
    <property type="entry name" value="ABC_tran"/>
    <property type="match status" value="1"/>
</dbReference>
<keyword evidence="4" id="KW-0547">Nucleotide-binding</keyword>
<keyword evidence="6" id="KW-0046">Antibiotic resistance</keyword>
<name>A0ABY8QYC5_9MICO</name>
<comment type="subcellular location">
    <subcellularLocation>
        <location evidence="1">Cell membrane</location>
        <topology evidence="1">Peripheral membrane protein</topology>
    </subcellularLocation>
</comment>
<accession>A0ABY8QYC5</accession>
<dbReference type="InterPro" id="IPR003439">
    <property type="entry name" value="ABC_transporter-like_ATP-bd"/>
</dbReference>
<dbReference type="EMBL" id="CP090958">
    <property type="protein sequence ID" value="WGW13269.1"/>
    <property type="molecule type" value="Genomic_DNA"/>
</dbReference>
<dbReference type="GO" id="GO:0005524">
    <property type="term" value="F:ATP binding"/>
    <property type="evidence" value="ECO:0007669"/>
    <property type="project" value="UniProtKB-KW"/>
</dbReference>
<dbReference type="PANTHER" id="PTHR42711:SF5">
    <property type="entry name" value="ABC TRANSPORTER ATP-BINDING PROTEIN NATA"/>
    <property type="match status" value="1"/>
</dbReference>